<dbReference type="GO" id="GO:0046983">
    <property type="term" value="F:protein dimerization activity"/>
    <property type="evidence" value="ECO:0007669"/>
    <property type="project" value="InterPro"/>
</dbReference>
<feature type="region of interest" description="Disordered" evidence="1">
    <location>
        <begin position="260"/>
        <end position="288"/>
    </location>
</feature>
<reference evidence="3" key="1">
    <citation type="submission" date="2021-01" db="EMBL/GenBank/DDBJ databases">
        <authorList>
            <person name="Kaushik A."/>
        </authorList>
    </citation>
    <scope>NUCLEOTIDE SEQUENCE</scope>
    <source>
        <strain evidence="3">AG6-10EEA</strain>
    </source>
</reference>
<dbReference type="Pfam" id="PF05699">
    <property type="entry name" value="Dimer_Tnp_hAT"/>
    <property type="match status" value="1"/>
</dbReference>
<evidence type="ECO:0000259" key="2">
    <source>
        <dbReference type="Pfam" id="PF05699"/>
    </source>
</evidence>
<name>A0A8H2XTD6_9AGAM</name>
<evidence type="ECO:0000313" key="4">
    <source>
        <dbReference type="Proteomes" id="UP000663853"/>
    </source>
</evidence>
<dbReference type="EMBL" id="CAJMXA010000423">
    <property type="protein sequence ID" value="CAE6430174.1"/>
    <property type="molecule type" value="Genomic_DNA"/>
</dbReference>
<protein>
    <recommendedName>
        <fullName evidence="2">HAT C-terminal dimerisation domain-containing protein</fullName>
    </recommendedName>
</protein>
<dbReference type="InterPro" id="IPR008906">
    <property type="entry name" value="HATC_C_dom"/>
</dbReference>
<dbReference type="InterPro" id="IPR012337">
    <property type="entry name" value="RNaseH-like_sf"/>
</dbReference>
<evidence type="ECO:0000256" key="1">
    <source>
        <dbReference type="SAM" id="MobiDB-lite"/>
    </source>
</evidence>
<organism evidence="3 4">
    <name type="scientific">Rhizoctonia solani</name>
    <dbReference type="NCBI Taxonomy" id="456999"/>
    <lineage>
        <taxon>Eukaryota</taxon>
        <taxon>Fungi</taxon>
        <taxon>Dikarya</taxon>
        <taxon>Basidiomycota</taxon>
        <taxon>Agaricomycotina</taxon>
        <taxon>Agaricomycetes</taxon>
        <taxon>Cantharellales</taxon>
        <taxon>Ceratobasidiaceae</taxon>
        <taxon>Rhizoctonia</taxon>
    </lineage>
</organism>
<dbReference type="Proteomes" id="UP000663853">
    <property type="component" value="Unassembled WGS sequence"/>
</dbReference>
<dbReference type="AlphaFoldDB" id="A0A8H2XTD6"/>
<accession>A0A8H2XTD6</accession>
<dbReference type="PANTHER" id="PTHR23272">
    <property type="entry name" value="BED FINGER-RELATED"/>
    <property type="match status" value="1"/>
</dbReference>
<dbReference type="PANTHER" id="PTHR23272:SF161">
    <property type="entry name" value="ZINC FINGER BED DOMAIN-CONTAINING PROTEIN RICESLEEPER 1-LIKE"/>
    <property type="match status" value="1"/>
</dbReference>
<feature type="domain" description="HAT C-terminal dimerisation" evidence="2">
    <location>
        <begin position="167"/>
        <end position="247"/>
    </location>
</feature>
<dbReference type="SUPFAM" id="SSF53098">
    <property type="entry name" value="Ribonuclease H-like"/>
    <property type="match status" value="1"/>
</dbReference>
<sequence>MDNKESLGSYAFSHREFEVLTHIMKVLDVAHRAQELLSAEQTPTLALAFPVYEKMLRDWRDLAKQYGALSYAIKAAMDKIEAYMEKSRTSPIHILAMFLNPCIKYTFIDRSLSWSEEAKENAREVIKDFVLSATPARQLGTTFEPGPMISPARAAANRRENAVALEHDSYLAAPLRPLEELGKIDLVNHWSMQTTLPILQAMSRDVLPVQASSVSSERVFSSSKNTCTLARNKLGADTVEMLQILKYSLRQHHRIAKAQFQTPATHDSDGGHPITPDGSDEPKTLDLMARLGDDWGDDAILDADNDRVS</sequence>
<proteinExistence type="predicted"/>
<gene>
    <name evidence="3" type="ORF">RDB_LOCUS22724</name>
</gene>
<evidence type="ECO:0000313" key="3">
    <source>
        <dbReference type="EMBL" id="CAE6430174.1"/>
    </source>
</evidence>
<comment type="caution">
    <text evidence="3">The sequence shown here is derived from an EMBL/GenBank/DDBJ whole genome shotgun (WGS) entry which is preliminary data.</text>
</comment>